<name>A0A975D2M4_9SPHN</name>
<dbReference type="EMBL" id="CP059319">
    <property type="protein sequence ID" value="QTH21544.1"/>
    <property type="molecule type" value="Genomic_DNA"/>
</dbReference>
<dbReference type="AlphaFoldDB" id="A0A975D2M4"/>
<evidence type="ECO:0000256" key="1">
    <source>
        <dbReference type="ARBA" id="ARBA00022679"/>
    </source>
</evidence>
<feature type="region of interest" description="Disordered" evidence="2">
    <location>
        <begin position="360"/>
        <end position="382"/>
    </location>
</feature>
<gene>
    <name evidence="3" type="ORF">HRJ34_25035</name>
</gene>
<dbReference type="Pfam" id="PF02515">
    <property type="entry name" value="CoA_transf_3"/>
    <property type="match status" value="1"/>
</dbReference>
<reference evidence="3" key="1">
    <citation type="submission" date="2020-07" db="EMBL/GenBank/DDBJ databases">
        <authorList>
            <person name="Camacho E."/>
        </authorList>
    </citation>
    <scope>NUCLEOTIDE SEQUENCE</scope>
    <source>
        <strain evidence="3">MPO218</strain>
    </source>
</reference>
<dbReference type="Gene3D" id="3.40.50.10540">
    <property type="entry name" value="Crotonobetainyl-coa:carnitine coa-transferase, domain 1"/>
    <property type="match status" value="1"/>
</dbReference>
<evidence type="ECO:0000313" key="3">
    <source>
        <dbReference type="EMBL" id="QTH21544.1"/>
    </source>
</evidence>
<evidence type="ECO:0000313" key="4">
    <source>
        <dbReference type="Proteomes" id="UP000664914"/>
    </source>
</evidence>
<dbReference type="InterPro" id="IPR023606">
    <property type="entry name" value="CoA-Trfase_III_dom_1_sf"/>
</dbReference>
<dbReference type="InterPro" id="IPR003673">
    <property type="entry name" value="CoA-Trfase_fam_III"/>
</dbReference>
<dbReference type="SUPFAM" id="SSF89796">
    <property type="entry name" value="CoA-transferase family III (CaiB/BaiF)"/>
    <property type="match status" value="1"/>
</dbReference>
<accession>A0A975D2M4</accession>
<reference evidence="3" key="2">
    <citation type="submission" date="2021-04" db="EMBL/GenBank/DDBJ databases">
        <title>Isolation and genomic analysis of the ibuprofen-degrading bacterium Sphingomonas strain MPO218.</title>
        <authorList>
            <person name="Aulestia M."/>
            <person name="Flores A."/>
            <person name="Mangas E.L."/>
            <person name="Perez-Pulido A.J."/>
            <person name="Santero E."/>
            <person name="Camacho E.M."/>
        </authorList>
    </citation>
    <scope>NUCLEOTIDE SEQUENCE</scope>
    <source>
        <strain evidence="3">MPO218</strain>
    </source>
</reference>
<proteinExistence type="predicted"/>
<dbReference type="Proteomes" id="UP000664914">
    <property type="component" value="Chromosome"/>
</dbReference>
<dbReference type="Gene3D" id="3.30.1540.10">
    <property type="entry name" value="formyl-coa transferase, domain 3"/>
    <property type="match status" value="1"/>
</dbReference>
<keyword evidence="1 3" id="KW-0808">Transferase</keyword>
<evidence type="ECO:0000256" key="2">
    <source>
        <dbReference type="SAM" id="MobiDB-lite"/>
    </source>
</evidence>
<dbReference type="GO" id="GO:0008410">
    <property type="term" value="F:CoA-transferase activity"/>
    <property type="evidence" value="ECO:0007669"/>
    <property type="project" value="TreeGrafter"/>
</dbReference>
<dbReference type="InterPro" id="IPR044855">
    <property type="entry name" value="CoA-Trfase_III_dom3_sf"/>
</dbReference>
<dbReference type="PANTHER" id="PTHR48207:SF3">
    <property type="entry name" value="SUCCINATE--HYDROXYMETHYLGLUTARATE COA-TRANSFERASE"/>
    <property type="match status" value="1"/>
</dbReference>
<dbReference type="InterPro" id="IPR050483">
    <property type="entry name" value="CoA-transferase_III_domain"/>
</dbReference>
<organism evidence="3 4">
    <name type="scientific">Rhizorhabdus wittichii</name>
    <dbReference type="NCBI Taxonomy" id="160791"/>
    <lineage>
        <taxon>Bacteria</taxon>
        <taxon>Pseudomonadati</taxon>
        <taxon>Pseudomonadota</taxon>
        <taxon>Alphaproteobacteria</taxon>
        <taxon>Sphingomonadales</taxon>
        <taxon>Sphingomonadaceae</taxon>
        <taxon>Rhizorhabdus</taxon>
    </lineage>
</organism>
<dbReference type="RefSeq" id="WP_029993339.1">
    <property type="nucleotide sequence ID" value="NZ_CP059319.1"/>
</dbReference>
<dbReference type="PANTHER" id="PTHR48207">
    <property type="entry name" value="SUCCINATE--HYDROXYMETHYLGLUTARATE COA-TRANSFERASE"/>
    <property type="match status" value="1"/>
</dbReference>
<sequence length="382" mass="40018">MLSATPLSGTTIVEIGHSVAAPYAGMILGELGATVIKIENPQTGGDYARGWGPPFTGDTATAFNAINRAKRSVALDLALDADRDALRRLILERADAVIHNFKFGAMERLGLGGEALVAEKPGLVYCNLGAFGADGPDRARPGYDPLIQAASGLMSIQGEPGGDPCRIGISIIDMSAGLWSVIGILAALREAARTGRGGVVDTSLYESALAWMAVPIASYLASGALPRKSGSGTAHIVPYQAFRTGDGFLMVSAGNDALFRRMAAAMGLDALAEDARFRTNADRVIHRDALVPLLQARFLEEPSAFWSARLDEAGVPNGPVRTIDEVVSDAQTAALGILQAAPDGGERLIGLPLSFDGHRPPYRRPAPRLGADNAILGTPAER</sequence>
<protein>
    <submittedName>
        <fullName evidence="3">CoA transferase</fullName>
    </submittedName>
</protein>